<keyword evidence="4" id="KW-1185">Reference proteome</keyword>
<feature type="chain" id="PRO_5034008887" evidence="2">
    <location>
        <begin position="19"/>
        <end position="144"/>
    </location>
</feature>
<evidence type="ECO:0000313" key="3">
    <source>
        <dbReference type="EMBL" id="KAF5570759.1"/>
    </source>
</evidence>
<evidence type="ECO:0000313" key="4">
    <source>
        <dbReference type="Proteomes" id="UP000544095"/>
    </source>
</evidence>
<reference evidence="3 4" key="1">
    <citation type="submission" date="2020-05" db="EMBL/GenBank/DDBJ databases">
        <title>Identification and distribution of gene clusters putatively required for synthesis of sphingolipid metabolism inhibitors in phylogenetically diverse species of the filamentous fungus Fusarium.</title>
        <authorList>
            <person name="Kim H.-S."/>
            <person name="Busman M."/>
            <person name="Brown D.W."/>
            <person name="Divon H."/>
            <person name="Uhlig S."/>
            <person name="Proctor R.H."/>
        </authorList>
    </citation>
    <scope>NUCLEOTIDE SEQUENCE [LARGE SCALE GENOMIC DNA]</scope>
    <source>
        <strain evidence="3 4">NRRL 25211</strain>
    </source>
</reference>
<proteinExistence type="predicted"/>
<comment type="caution">
    <text evidence="3">The sequence shown here is derived from an EMBL/GenBank/DDBJ whole genome shotgun (WGS) entry which is preliminary data.</text>
</comment>
<protein>
    <submittedName>
        <fullName evidence="3">Uncharacterized protein</fullName>
    </submittedName>
</protein>
<feature type="region of interest" description="Disordered" evidence="1">
    <location>
        <begin position="49"/>
        <end position="113"/>
    </location>
</feature>
<evidence type="ECO:0000256" key="1">
    <source>
        <dbReference type="SAM" id="MobiDB-lite"/>
    </source>
</evidence>
<feature type="compositionally biased region" description="Polar residues" evidence="1">
    <location>
        <begin position="49"/>
        <end position="108"/>
    </location>
</feature>
<keyword evidence="2" id="KW-0732">Signal</keyword>
<dbReference type="AlphaFoldDB" id="A0A8H5NM88"/>
<dbReference type="EMBL" id="JAAOAR010001118">
    <property type="protein sequence ID" value="KAF5570759.1"/>
    <property type="molecule type" value="Genomic_DNA"/>
</dbReference>
<evidence type="ECO:0000256" key="2">
    <source>
        <dbReference type="SAM" id="SignalP"/>
    </source>
</evidence>
<dbReference type="Proteomes" id="UP000544095">
    <property type="component" value="Unassembled WGS sequence"/>
</dbReference>
<accession>A0A8H5NM88</accession>
<organism evidence="3 4">
    <name type="scientific">Fusarium pseudoanthophilum</name>
    <dbReference type="NCBI Taxonomy" id="48495"/>
    <lineage>
        <taxon>Eukaryota</taxon>
        <taxon>Fungi</taxon>
        <taxon>Dikarya</taxon>
        <taxon>Ascomycota</taxon>
        <taxon>Pezizomycotina</taxon>
        <taxon>Sordariomycetes</taxon>
        <taxon>Hypocreomycetidae</taxon>
        <taxon>Hypocreales</taxon>
        <taxon>Nectriaceae</taxon>
        <taxon>Fusarium</taxon>
        <taxon>Fusarium fujikuroi species complex</taxon>
    </lineage>
</organism>
<gene>
    <name evidence="3" type="ORF">FPANT_13680</name>
</gene>
<feature type="signal peptide" evidence="2">
    <location>
        <begin position="1"/>
        <end position="18"/>
    </location>
</feature>
<name>A0A8H5NM88_9HYPO</name>
<sequence>MKSLSTVAVLALLNGALADGEYMASGCVLTQTLPTVTVGCSETATINGQAGQGTPQFSNAPPASFSETSTAQGATFTNAPPVSFPGSSSINGQDSQATTQSTPESSNAPPVIASGGSISTGHVNVEMVVASLLACLMPAFIALF</sequence>